<name>A0A0V0R7S9_PSEPJ</name>
<evidence type="ECO:0000256" key="5">
    <source>
        <dbReference type="ARBA" id="ARBA00022827"/>
    </source>
</evidence>
<organism evidence="12 13">
    <name type="scientific">Pseudocohnilembus persalinus</name>
    <name type="common">Ciliate</name>
    <dbReference type="NCBI Taxonomy" id="266149"/>
    <lineage>
        <taxon>Eukaryota</taxon>
        <taxon>Sar</taxon>
        <taxon>Alveolata</taxon>
        <taxon>Ciliophora</taxon>
        <taxon>Intramacronucleata</taxon>
        <taxon>Oligohymenophorea</taxon>
        <taxon>Scuticociliatia</taxon>
        <taxon>Philasterida</taxon>
        <taxon>Pseudocohnilembidae</taxon>
        <taxon>Pseudocohnilembus</taxon>
    </lineage>
</organism>
<dbReference type="GO" id="GO:0070224">
    <property type="term" value="F:sulfide:quinone oxidoreductase activity"/>
    <property type="evidence" value="ECO:0007669"/>
    <property type="project" value="TreeGrafter"/>
</dbReference>
<keyword evidence="7" id="KW-0560">Oxidoreductase</keyword>
<keyword evidence="3" id="KW-0285">Flavoprotein</keyword>
<dbReference type="Gene3D" id="3.50.50.60">
    <property type="entry name" value="FAD/NAD(P)-binding domain"/>
    <property type="match status" value="2"/>
</dbReference>
<evidence type="ECO:0000256" key="3">
    <source>
        <dbReference type="ARBA" id="ARBA00022630"/>
    </source>
</evidence>
<dbReference type="GO" id="GO:0005739">
    <property type="term" value="C:mitochondrion"/>
    <property type="evidence" value="ECO:0007669"/>
    <property type="project" value="UniProtKB-SubCell"/>
</dbReference>
<keyword evidence="8" id="KW-0496">Mitochondrion</keyword>
<evidence type="ECO:0000256" key="2">
    <source>
        <dbReference type="ARBA" id="ARBA00004173"/>
    </source>
</evidence>
<dbReference type="SUPFAM" id="SSF51905">
    <property type="entry name" value="FAD/NAD(P)-binding domain"/>
    <property type="match status" value="2"/>
</dbReference>
<keyword evidence="6" id="KW-0809">Transit peptide</keyword>
<keyword evidence="4" id="KW-0874">Quinone</keyword>
<comment type="subcellular location">
    <subcellularLocation>
        <location evidence="2">Mitochondrion</location>
    </subcellularLocation>
</comment>
<dbReference type="InParanoid" id="A0A0V0R7S9"/>
<evidence type="ECO:0000256" key="7">
    <source>
        <dbReference type="ARBA" id="ARBA00023002"/>
    </source>
</evidence>
<evidence type="ECO:0000256" key="10">
    <source>
        <dbReference type="ARBA" id="ARBA00070160"/>
    </source>
</evidence>
<evidence type="ECO:0000313" key="12">
    <source>
        <dbReference type="EMBL" id="KRX10558.1"/>
    </source>
</evidence>
<dbReference type="InterPro" id="IPR023753">
    <property type="entry name" value="FAD/NAD-binding_dom"/>
</dbReference>
<dbReference type="GO" id="GO:0048038">
    <property type="term" value="F:quinone binding"/>
    <property type="evidence" value="ECO:0007669"/>
    <property type="project" value="UniProtKB-KW"/>
</dbReference>
<proteinExistence type="inferred from homology"/>
<dbReference type="OMA" id="ERYSMFI"/>
<evidence type="ECO:0000256" key="1">
    <source>
        <dbReference type="ARBA" id="ARBA00001974"/>
    </source>
</evidence>
<dbReference type="InterPro" id="IPR036188">
    <property type="entry name" value="FAD/NAD-bd_sf"/>
</dbReference>
<dbReference type="GO" id="GO:0070221">
    <property type="term" value="P:sulfide oxidation, using sulfide:quinone oxidoreductase"/>
    <property type="evidence" value="ECO:0007669"/>
    <property type="project" value="TreeGrafter"/>
</dbReference>
<gene>
    <name evidence="12" type="ORF">PPERSA_05378</name>
</gene>
<reference evidence="12 13" key="1">
    <citation type="journal article" date="2015" name="Sci. Rep.">
        <title>Genome of the facultative scuticociliatosis pathogen Pseudocohnilembus persalinus provides insight into its virulence through horizontal gene transfer.</title>
        <authorList>
            <person name="Xiong J."/>
            <person name="Wang G."/>
            <person name="Cheng J."/>
            <person name="Tian M."/>
            <person name="Pan X."/>
            <person name="Warren A."/>
            <person name="Jiang C."/>
            <person name="Yuan D."/>
            <person name="Miao W."/>
        </authorList>
    </citation>
    <scope>NUCLEOTIDE SEQUENCE [LARGE SCALE GENOMIC DNA]</scope>
    <source>
        <strain evidence="12">36N120E</strain>
    </source>
</reference>
<evidence type="ECO:0000259" key="11">
    <source>
        <dbReference type="Pfam" id="PF07992"/>
    </source>
</evidence>
<keyword evidence="5" id="KW-0274">FAD</keyword>
<accession>A0A0V0R7S9</accession>
<evidence type="ECO:0000256" key="6">
    <source>
        <dbReference type="ARBA" id="ARBA00022946"/>
    </source>
</evidence>
<dbReference type="PANTHER" id="PTHR10632">
    <property type="entry name" value="SULFIDE:QUINONE OXIDOREDUCTASE"/>
    <property type="match status" value="1"/>
</dbReference>
<evidence type="ECO:0000313" key="13">
    <source>
        <dbReference type="Proteomes" id="UP000054937"/>
    </source>
</evidence>
<comment type="caution">
    <text evidence="12">The sequence shown here is derived from an EMBL/GenBank/DDBJ whole genome shotgun (WGS) entry which is preliminary data.</text>
</comment>
<dbReference type="GO" id="GO:0071949">
    <property type="term" value="F:FAD binding"/>
    <property type="evidence" value="ECO:0007669"/>
    <property type="project" value="TreeGrafter"/>
</dbReference>
<keyword evidence="13" id="KW-1185">Reference proteome</keyword>
<dbReference type="Proteomes" id="UP000054937">
    <property type="component" value="Unassembled WGS sequence"/>
</dbReference>
<evidence type="ECO:0000256" key="4">
    <source>
        <dbReference type="ARBA" id="ARBA00022719"/>
    </source>
</evidence>
<dbReference type="OrthoDB" id="5376590at2759"/>
<evidence type="ECO:0000256" key="9">
    <source>
        <dbReference type="ARBA" id="ARBA00060891"/>
    </source>
</evidence>
<sequence>MLSTKVPRFFFGAHSKFAIIGGGTGGLNVSAHLRKEKGIKDTDIRVFEPNAQHYYQPAWTMVAGDIYDIKDTVKITRDLVPKNVPVTQLAVTKVDPETNTIYTEDGDSYTYDYLIISTGINLNYEGIKGAVEALEDPNAPVGSAYSKAYAVKQQKILQNFQGGTFLFHEPPMPIKCAGAPQKVTFLSECALRKKGIRDNTNVQLNMAKGVVFGIPKYSEVLTEIHKEKNINLNLNQKMIEVKKDENLAIFENTQTGAKTSVKYDALHIVPPQVPPKFIKESGLADESGFVSVDIHTLQHKQFKNVFSLGDSANLPTSKTAAAIFSQTPVLINNLLVQAKHEQTIPVWYKYEGYTSCPILIGGNKLVLAEFKYNNEVDETFPVDQGKAKNIFFRLKKDVFPFVYWNLVCKGKWYGRKHILPNIPGYNRLFKPTPADQ</sequence>
<dbReference type="InterPro" id="IPR015904">
    <property type="entry name" value="Sulphide_quinone_reductase"/>
</dbReference>
<evidence type="ECO:0000256" key="8">
    <source>
        <dbReference type="ARBA" id="ARBA00023128"/>
    </source>
</evidence>
<comment type="cofactor">
    <cofactor evidence="1">
        <name>FAD</name>
        <dbReference type="ChEBI" id="CHEBI:57692"/>
    </cofactor>
</comment>
<comment type="similarity">
    <text evidence="9">Belongs to the SQRD family.</text>
</comment>
<dbReference type="Pfam" id="PF07992">
    <property type="entry name" value="Pyr_redox_2"/>
    <property type="match status" value="1"/>
</dbReference>
<protein>
    <recommendedName>
        <fullName evidence="10">Sulfide:quinone oxidoreductase, mitochondrial</fullName>
    </recommendedName>
</protein>
<dbReference type="FunFam" id="3.50.50.60:FF:000034">
    <property type="entry name" value="sulfide:quinone oxidoreductase, mitochondrial"/>
    <property type="match status" value="1"/>
</dbReference>
<dbReference type="EMBL" id="LDAU01000025">
    <property type="protein sequence ID" value="KRX10558.1"/>
    <property type="molecule type" value="Genomic_DNA"/>
</dbReference>
<dbReference type="PANTHER" id="PTHR10632:SF2">
    <property type="entry name" value="SULFIDE:QUINONE OXIDOREDUCTASE, MITOCHONDRIAL"/>
    <property type="match status" value="1"/>
</dbReference>
<feature type="domain" description="FAD/NAD(P)-binding" evidence="11">
    <location>
        <begin position="16"/>
        <end position="154"/>
    </location>
</feature>
<dbReference type="AlphaFoldDB" id="A0A0V0R7S9"/>